<protein>
    <submittedName>
        <fullName evidence="3">Uncharacterized protein</fullName>
    </submittedName>
</protein>
<dbReference type="AlphaFoldDB" id="A0A6N6RGQ3"/>
<accession>A0A6N6RGQ3</accession>
<feature type="chain" id="PRO_5026878022" evidence="2">
    <location>
        <begin position="20"/>
        <end position="101"/>
    </location>
</feature>
<keyword evidence="2" id="KW-0732">Signal</keyword>
<gene>
    <name evidence="3" type="ORF">F8C67_10235</name>
</gene>
<evidence type="ECO:0000256" key="2">
    <source>
        <dbReference type="SAM" id="SignalP"/>
    </source>
</evidence>
<comment type="caution">
    <text evidence="3">The sequence shown here is derived from an EMBL/GenBank/DDBJ whole genome shotgun (WGS) entry which is preliminary data.</text>
</comment>
<reference evidence="3 4" key="1">
    <citation type="submission" date="2019-09" db="EMBL/GenBank/DDBJ databases">
        <title>Genomes of family Cryomorphaceae.</title>
        <authorList>
            <person name="Bowman J.P."/>
        </authorList>
    </citation>
    <scope>NUCLEOTIDE SEQUENCE [LARGE SCALE GENOMIC DNA]</scope>
    <source>
        <strain evidence="3 4">LMG 25704</strain>
    </source>
</reference>
<sequence length="101" mass="11342">MKKTFITILILSLPFVSWGQIDPNAESTEPAVENNEKLIEPATMVIVGEEIKALPKNIIDCRYRSFAEVFESKEAGVEILRPMEGTGTRTSGSYLRNTPRR</sequence>
<feature type="region of interest" description="Disordered" evidence="1">
    <location>
        <begin position="81"/>
        <end position="101"/>
    </location>
</feature>
<proteinExistence type="predicted"/>
<keyword evidence="4" id="KW-1185">Reference proteome</keyword>
<feature type="signal peptide" evidence="2">
    <location>
        <begin position="1"/>
        <end position="19"/>
    </location>
</feature>
<evidence type="ECO:0000313" key="3">
    <source>
        <dbReference type="EMBL" id="KAB2808655.1"/>
    </source>
</evidence>
<evidence type="ECO:0000256" key="1">
    <source>
        <dbReference type="SAM" id="MobiDB-lite"/>
    </source>
</evidence>
<dbReference type="RefSeq" id="WP_151667750.1">
    <property type="nucleotide sequence ID" value="NZ_WBVO01000008.1"/>
</dbReference>
<feature type="compositionally biased region" description="Polar residues" evidence="1">
    <location>
        <begin position="87"/>
        <end position="101"/>
    </location>
</feature>
<name>A0A6N6RGQ3_9FLAO</name>
<organism evidence="3 4">
    <name type="scientific">Phaeocystidibacter luteus</name>
    <dbReference type="NCBI Taxonomy" id="911197"/>
    <lineage>
        <taxon>Bacteria</taxon>
        <taxon>Pseudomonadati</taxon>
        <taxon>Bacteroidota</taxon>
        <taxon>Flavobacteriia</taxon>
        <taxon>Flavobacteriales</taxon>
        <taxon>Phaeocystidibacteraceae</taxon>
        <taxon>Phaeocystidibacter</taxon>
    </lineage>
</organism>
<dbReference type="EMBL" id="WBVO01000008">
    <property type="protein sequence ID" value="KAB2808655.1"/>
    <property type="molecule type" value="Genomic_DNA"/>
</dbReference>
<dbReference type="Proteomes" id="UP000468650">
    <property type="component" value="Unassembled WGS sequence"/>
</dbReference>
<evidence type="ECO:0000313" key="4">
    <source>
        <dbReference type="Proteomes" id="UP000468650"/>
    </source>
</evidence>